<keyword evidence="3" id="KW-1185">Reference proteome</keyword>
<evidence type="ECO:0000313" key="3">
    <source>
        <dbReference type="Proteomes" id="UP001238179"/>
    </source>
</evidence>
<evidence type="ECO:0008006" key="4">
    <source>
        <dbReference type="Google" id="ProtNLM"/>
    </source>
</evidence>
<dbReference type="AlphaFoldDB" id="A0AA48KCX3"/>
<proteinExistence type="predicted"/>
<dbReference type="KEGG" id="msil:METEAL_31320"/>
<gene>
    <name evidence="2" type="ORF">METEAL_31320</name>
</gene>
<dbReference type="InterPro" id="IPR011990">
    <property type="entry name" value="TPR-like_helical_dom_sf"/>
</dbReference>
<reference evidence="3" key="1">
    <citation type="journal article" date="2023" name="Int. J. Syst. Evol. Microbiol.">
        <title>Mesoterricola silvestris gen. nov., sp. nov., Mesoterricola sediminis sp. nov., Geothrix oryzae sp. nov., Geothrix edaphica sp. nov., Geothrix rubra sp. nov., and Geothrix limicola sp. nov., six novel members of Acidobacteriota isolated from soils.</title>
        <authorList>
            <person name="Itoh H."/>
            <person name="Sugisawa Y."/>
            <person name="Mise K."/>
            <person name="Xu Z."/>
            <person name="Kuniyasu M."/>
            <person name="Ushijima N."/>
            <person name="Kawano K."/>
            <person name="Kobayashi E."/>
            <person name="Shiratori Y."/>
            <person name="Masuda Y."/>
            <person name="Senoo K."/>
        </authorList>
    </citation>
    <scope>NUCLEOTIDE SEQUENCE [LARGE SCALE GENOMIC DNA]</scope>
    <source>
        <strain evidence="3">W79</strain>
    </source>
</reference>
<dbReference type="Proteomes" id="UP001238179">
    <property type="component" value="Chromosome"/>
</dbReference>
<sequence>MLRALAAVLVACAAFAAPFRPAPEEARFAEMLDRDHHPLEAREAAKAYLARHPDSWLACEVIGMVCLSTDGDLPRALYYFTRSRELLERAYGGAWGPGTPTGYYSSVLGFQASTQYRMERYQDALRTLDVHDRLFVKKRPVDHAWPLMKLGRDREARLKIDEAVAGGDPKDVANALNTLAAMEAESDRPEAAFATQMRIYDLEKAAGKDRDCTLIRNAADGAWHLGQTARAEQLLLEAADHFQAGTVTNPWGDLAGLYLEEQRLPEAMDAVKRMHQWAFHSRPLAAETHWSTRQILTGGLLLYCGATDEALAVARRVRERPDRHATGSARDGQREAGTQVFLYQALLDALARDGEELSYAPWKRRPGILARMAGHAVEAALARRRAGTLLMANPDRLGHSLRVLAPQAVAELPGGEVLLPRIAGPGVAEAEAGRLLGRTGPMAERERGFLLLALGAARLERGDARGALEALGAAEPALPAEYAVLHTQLLALRAKAQTLRGDRAGALVSLTGVLQRDGGELRRLGVSLPCHIQAVGPLAREAAGLLASSPRFTRDPAGFRVTVEAIAGGGLQGGLDSPQGTVLCRFQVPPGPDRDATVREFCRRFHHRAFGPRIDLSQQQIRSLEGSTLSAQSAEEQLKGILGN</sequence>
<evidence type="ECO:0000256" key="1">
    <source>
        <dbReference type="SAM" id="SignalP"/>
    </source>
</evidence>
<feature type="signal peptide" evidence="1">
    <location>
        <begin position="1"/>
        <end position="16"/>
    </location>
</feature>
<organism evidence="2 3">
    <name type="scientific">Mesoterricola silvestris</name>
    <dbReference type="NCBI Taxonomy" id="2927979"/>
    <lineage>
        <taxon>Bacteria</taxon>
        <taxon>Pseudomonadati</taxon>
        <taxon>Acidobacteriota</taxon>
        <taxon>Holophagae</taxon>
        <taxon>Holophagales</taxon>
        <taxon>Holophagaceae</taxon>
        <taxon>Mesoterricola</taxon>
    </lineage>
</organism>
<dbReference type="RefSeq" id="WP_316412631.1">
    <property type="nucleotide sequence ID" value="NZ_AP027080.1"/>
</dbReference>
<dbReference type="Gene3D" id="1.25.40.10">
    <property type="entry name" value="Tetratricopeptide repeat domain"/>
    <property type="match status" value="1"/>
</dbReference>
<keyword evidence="1" id="KW-0732">Signal</keyword>
<dbReference type="EMBL" id="AP027080">
    <property type="protein sequence ID" value="BDU73958.1"/>
    <property type="molecule type" value="Genomic_DNA"/>
</dbReference>
<name>A0AA48KCX3_9BACT</name>
<evidence type="ECO:0000313" key="2">
    <source>
        <dbReference type="EMBL" id="BDU73958.1"/>
    </source>
</evidence>
<feature type="chain" id="PRO_5041351898" description="Tetratricopeptide repeat protein" evidence="1">
    <location>
        <begin position="17"/>
        <end position="644"/>
    </location>
</feature>
<accession>A0AA48KCX3</accession>
<protein>
    <recommendedName>
        <fullName evidence="4">Tetratricopeptide repeat protein</fullName>
    </recommendedName>
</protein>